<dbReference type="SUPFAM" id="SSF53474">
    <property type="entry name" value="alpha/beta-Hydrolases"/>
    <property type="match status" value="1"/>
</dbReference>
<dbReference type="OrthoDB" id="412268at2759"/>
<protein>
    <recommendedName>
        <fullName evidence="4">Acetyl xylan esterase domain-containing protein</fullName>
    </recommendedName>
</protein>
<feature type="region of interest" description="Disordered" evidence="1">
    <location>
        <begin position="582"/>
        <end position="615"/>
    </location>
</feature>
<dbReference type="Gene3D" id="3.40.50.1820">
    <property type="entry name" value="alpha/beta hydrolase"/>
    <property type="match status" value="1"/>
</dbReference>
<gene>
    <name evidence="2" type="ORF">Vbra_653</name>
</gene>
<name>A0A0G4G4K2_VITBC</name>
<reference evidence="2 3" key="1">
    <citation type="submission" date="2014-11" db="EMBL/GenBank/DDBJ databases">
        <authorList>
            <person name="Zhu J."/>
            <person name="Qi W."/>
            <person name="Song R."/>
        </authorList>
    </citation>
    <scope>NUCLEOTIDE SEQUENCE [LARGE SCALE GENOMIC DNA]</scope>
</reference>
<dbReference type="PANTHER" id="PTHR22946:SF8">
    <property type="entry name" value="ACETYL XYLAN ESTERASE DOMAIN-CONTAINING PROTEIN"/>
    <property type="match status" value="1"/>
</dbReference>
<evidence type="ECO:0000256" key="1">
    <source>
        <dbReference type="SAM" id="MobiDB-lite"/>
    </source>
</evidence>
<dbReference type="InterPro" id="IPR029058">
    <property type="entry name" value="AB_hydrolase_fold"/>
</dbReference>
<organism evidence="2 3">
    <name type="scientific">Vitrella brassicaformis (strain CCMP3155)</name>
    <dbReference type="NCBI Taxonomy" id="1169540"/>
    <lineage>
        <taxon>Eukaryota</taxon>
        <taxon>Sar</taxon>
        <taxon>Alveolata</taxon>
        <taxon>Colpodellida</taxon>
        <taxon>Vitrellaceae</taxon>
        <taxon>Vitrella</taxon>
    </lineage>
</organism>
<evidence type="ECO:0000313" key="3">
    <source>
        <dbReference type="Proteomes" id="UP000041254"/>
    </source>
</evidence>
<evidence type="ECO:0000313" key="2">
    <source>
        <dbReference type="EMBL" id="CEM22876.1"/>
    </source>
</evidence>
<dbReference type="AlphaFoldDB" id="A0A0G4G4K2"/>
<dbReference type="Proteomes" id="UP000041254">
    <property type="component" value="Unassembled WGS sequence"/>
</dbReference>
<feature type="region of interest" description="Disordered" evidence="1">
    <location>
        <begin position="427"/>
        <end position="458"/>
    </location>
</feature>
<dbReference type="PANTHER" id="PTHR22946">
    <property type="entry name" value="DIENELACTONE HYDROLASE DOMAIN-CONTAINING PROTEIN-RELATED"/>
    <property type="match status" value="1"/>
</dbReference>
<proteinExistence type="predicted"/>
<keyword evidence="3" id="KW-1185">Reference proteome</keyword>
<dbReference type="EMBL" id="CDMY01000561">
    <property type="protein sequence ID" value="CEM22876.1"/>
    <property type="molecule type" value="Genomic_DNA"/>
</dbReference>
<evidence type="ECO:0008006" key="4">
    <source>
        <dbReference type="Google" id="ProtNLM"/>
    </source>
</evidence>
<dbReference type="VEuPathDB" id="CryptoDB:Vbra_653"/>
<dbReference type="InParanoid" id="A0A0G4G4K2"/>
<accession>A0A0G4G4K2</accession>
<sequence>MTDVIRALRVLCVCRYRYYAHDPHRALQSTFTESAVKLLRRRAEELRSVSATNSTFWAIRRDVIRQQLRDEIFYPLEYFPTLELKASATSRTTHVRHTDVGKITFDVETIVYQTLPNMHVTGALLIPAKCTPANPCPAVIYASGHVIPSFRESHLQEVLLNLVARNIIVFAFDPPGQGERLQYFNPATHTSDAGTGSYNADDASAGTCNARGGSPTREHNYLGPPLFLLGLSPLSVWVWEGTRAVDFLLERREVDRKRIGMAGCSGGGTQTAYVAAIDDRIKAASIANYMSTFEVDLSWQGSSDSEQQWMRGAAIGLDKPDLLVARAPLPTQVLMSSNDQDFPMEGGMQALRDALPAFLSLTNHSIDIPLPPSFPLTAATALAPHGYSKNTKEHLYGFFMYHFGMLDSDQLVTRESVFAGDLPYAADKHSGGCSSSSSSGGGKGEAAVSPIDSDESGVSSFGWEWDRRLQWVEGMELPVPSGYVVNDMDIRPLPCRSLKVTRTGQVFSSYRDEWGLAQWIHEISAARRHDLDRIRYGKKRWERSLVEWLKSVRQSVAKVAGIGPAASTRTFDPLPLGEYTRTAPLPSPLAHRGSRAEAKHASPQNQHHGQERMAARRDLQGLRRSSWSTFSLSPPLRQFLGTVRWGPEHLMERWVIPTAGKGVVDILLWLPHYNMPTGYRGGSRRVGVGMKVDLVVMIDAWEWQYDTYHRPTGVKSASHDVHDVLESSQALNYPSSIPTNSTTRPIGVAIVSLTGFGVTATSPPASNVPPGASDAIPRLAGFSNVGFHAWEIQQVIASFTDDDVRVRSIAGIVAGGGLSSALLHAVADMANVRVGAGEGEGVSVGAKISLVLVDEIPSYALIAETRLYEMPPYMEISRVLVHYDLVDVLASLFPFGGRALIVDARAPIRRQDIENYASSCLNGPQVAREYGFPIDALHQFQATSRARLDIWRDLCDGRDVADESKSMWGRRGKVERQRKKERTDNVIRWIWGQIMPI</sequence>
<dbReference type="InterPro" id="IPR050261">
    <property type="entry name" value="FrsA_esterase"/>
</dbReference>